<comment type="caution">
    <text evidence="2">The sequence shown here is derived from an EMBL/GenBank/DDBJ whole genome shotgun (WGS) entry which is preliminary data.</text>
</comment>
<evidence type="ECO:0000259" key="1">
    <source>
        <dbReference type="Pfam" id="PF00561"/>
    </source>
</evidence>
<name>A0A4R4RB83_9ACTN</name>
<feature type="domain" description="AB hydrolase-1" evidence="1">
    <location>
        <begin position="20"/>
        <end position="147"/>
    </location>
</feature>
<accession>A0A4R4RB83</accession>
<gene>
    <name evidence="2" type="ORF">E1212_27020</name>
</gene>
<evidence type="ECO:0000313" key="2">
    <source>
        <dbReference type="EMBL" id="TDC46411.1"/>
    </source>
</evidence>
<dbReference type="GO" id="GO:0046464">
    <property type="term" value="P:acylglycerol catabolic process"/>
    <property type="evidence" value="ECO:0007669"/>
    <property type="project" value="TreeGrafter"/>
</dbReference>
<dbReference type="InterPro" id="IPR029058">
    <property type="entry name" value="AB_hydrolase_fold"/>
</dbReference>
<dbReference type="GO" id="GO:0016020">
    <property type="term" value="C:membrane"/>
    <property type="evidence" value="ECO:0007669"/>
    <property type="project" value="TreeGrafter"/>
</dbReference>
<dbReference type="InterPro" id="IPR050266">
    <property type="entry name" value="AB_hydrolase_sf"/>
</dbReference>
<dbReference type="InterPro" id="IPR000073">
    <property type="entry name" value="AB_hydrolase_1"/>
</dbReference>
<dbReference type="Gene3D" id="3.40.50.1820">
    <property type="entry name" value="alpha/beta hydrolase"/>
    <property type="match status" value="1"/>
</dbReference>
<dbReference type="AlphaFoldDB" id="A0A4R4RB83"/>
<dbReference type="PANTHER" id="PTHR43798:SF5">
    <property type="entry name" value="MONOACYLGLYCEROL LIPASE ABHD6"/>
    <property type="match status" value="1"/>
</dbReference>
<dbReference type="Proteomes" id="UP000295621">
    <property type="component" value="Unassembled WGS sequence"/>
</dbReference>
<evidence type="ECO:0000313" key="3">
    <source>
        <dbReference type="Proteomes" id="UP000295621"/>
    </source>
</evidence>
<dbReference type="PANTHER" id="PTHR43798">
    <property type="entry name" value="MONOACYLGLYCEROL LIPASE"/>
    <property type="match status" value="1"/>
</dbReference>
<proteinExistence type="predicted"/>
<dbReference type="Pfam" id="PF00561">
    <property type="entry name" value="Abhydrolase_1"/>
    <property type="match status" value="1"/>
</dbReference>
<protein>
    <submittedName>
        <fullName evidence="2">Alpha/beta hydrolase</fullName>
    </submittedName>
</protein>
<dbReference type="OrthoDB" id="495620at2"/>
<sequence>MSRVRVGELDVAYQVTGTGPALLLVAGTGYNGSTWWPGMVNDLARDYTVITYDHRGTGRTTGPTGAFSTRTLAADALGLLSALGVSTAHVVGHSMGGRVAQWMALDGAARVGGLVLAASGPGPLPGSEDGHTRGIPAKMAAGMVELGYDGYVRKSQRDTFFTESYALAHPEPVDWLFDAFWEGRPTLVDYFQHVTARQQHDTVELLRLIAHPAFVLVGDADAHEGGTGSHVDQSLYLARALPSATLSVLPGVKHGYFWEAPAESVARIKRWLADVDVTVTS</sequence>
<dbReference type="RefSeq" id="WP_131988296.1">
    <property type="nucleotide sequence ID" value="NZ_SMKL01000099.1"/>
</dbReference>
<dbReference type="EMBL" id="SMKL01000099">
    <property type="protein sequence ID" value="TDC46411.1"/>
    <property type="molecule type" value="Genomic_DNA"/>
</dbReference>
<organism evidence="2 3">
    <name type="scientific">Jiangella ureilytica</name>
    <dbReference type="NCBI Taxonomy" id="2530374"/>
    <lineage>
        <taxon>Bacteria</taxon>
        <taxon>Bacillati</taxon>
        <taxon>Actinomycetota</taxon>
        <taxon>Actinomycetes</taxon>
        <taxon>Jiangellales</taxon>
        <taxon>Jiangellaceae</taxon>
        <taxon>Jiangella</taxon>
    </lineage>
</organism>
<reference evidence="2 3" key="1">
    <citation type="submission" date="2019-02" db="EMBL/GenBank/DDBJ databases">
        <title>Draft genome sequences of novel Actinobacteria.</title>
        <authorList>
            <person name="Sahin N."/>
            <person name="Ay H."/>
            <person name="Saygin H."/>
        </authorList>
    </citation>
    <scope>NUCLEOTIDE SEQUENCE [LARGE SCALE GENOMIC DNA]</scope>
    <source>
        <strain evidence="2 3">KC603</strain>
    </source>
</reference>
<keyword evidence="3" id="KW-1185">Reference proteome</keyword>
<dbReference type="GO" id="GO:0047372">
    <property type="term" value="F:monoacylglycerol lipase activity"/>
    <property type="evidence" value="ECO:0007669"/>
    <property type="project" value="TreeGrafter"/>
</dbReference>
<keyword evidence="2" id="KW-0378">Hydrolase</keyword>
<dbReference type="SUPFAM" id="SSF53474">
    <property type="entry name" value="alpha/beta-Hydrolases"/>
    <property type="match status" value="1"/>
</dbReference>